<keyword evidence="3 7" id="KW-0560">Oxidoreductase</keyword>
<feature type="domain" description="FAD dependent oxidoreductase" evidence="6">
    <location>
        <begin position="6"/>
        <end position="341"/>
    </location>
</feature>
<sequence length="362" mass="38815">MEKREIVIMGGGLMALTIGLALQQRGASVTILGADFAAAAGHAAAGMLAPQAEGLPPSPMLDLCLRSRSMYADWAAKLESLTGQSVGYWPCGIMAPAYAAADFPEHPIANWCSLEHLGQTQLGLSDAVQGGWWFPKDAQVDNRKLMPALLAAVQAAGGEICSGVRIQSIDIQATASGSQVTQLSTNAGEWQADHYILAAGAWSQSLLPIPVTPRKGQMLSLRWVQPDAAPLPLQCVLFGSDIYIVPRQDGRVVVGATSESVGFTNGNTAAGVQRLLTEAIRLFPALQDCHLLETWWGYRPETPDELPILGESMHQNLTVATGHYRNGILLAPITGQIIADWVMSQRPDDLLSAFHWSRFNGL</sequence>
<dbReference type="Gene3D" id="3.50.50.60">
    <property type="entry name" value="FAD/NAD(P)-binding domain"/>
    <property type="match status" value="1"/>
</dbReference>
<protein>
    <recommendedName>
        <fullName evidence="5">glycine oxidase</fullName>
        <ecNumber evidence="5">1.4.3.19</ecNumber>
    </recommendedName>
</protein>
<dbReference type="Pfam" id="PF01266">
    <property type="entry name" value="DAO"/>
    <property type="match status" value="1"/>
</dbReference>
<dbReference type="NCBIfam" id="TIGR02352">
    <property type="entry name" value="thiamin_ThiO"/>
    <property type="match status" value="1"/>
</dbReference>
<evidence type="ECO:0000256" key="3">
    <source>
        <dbReference type="ARBA" id="ARBA00023002"/>
    </source>
</evidence>
<dbReference type="GO" id="GO:0050660">
    <property type="term" value="F:flavin adenine dinucleotide binding"/>
    <property type="evidence" value="ECO:0007669"/>
    <property type="project" value="InterPro"/>
</dbReference>
<dbReference type="AlphaFoldDB" id="A0A928VQE4"/>
<dbReference type="InterPro" id="IPR036188">
    <property type="entry name" value="FAD/NAD-bd_sf"/>
</dbReference>
<reference evidence="7" key="1">
    <citation type="submission" date="2020-10" db="EMBL/GenBank/DDBJ databases">
        <authorList>
            <person name="Castelo-Branco R."/>
            <person name="Eusebio N."/>
            <person name="Adriana R."/>
            <person name="Vieira A."/>
            <person name="Brugerolle De Fraissinette N."/>
            <person name="Rezende De Castro R."/>
            <person name="Schneider M.P."/>
            <person name="Vasconcelos V."/>
            <person name="Leao P.N."/>
        </authorList>
    </citation>
    <scope>NUCLEOTIDE SEQUENCE</scope>
    <source>
        <strain evidence="7">LEGE 11480</strain>
    </source>
</reference>
<dbReference type="PANTHER" id="PTHR13847">
    <property type="entry name" value="SARCOSINE DEHYDROGENASE-RELATED"/>
    <property type="match status" value="1"/>
</dbReference>
<dbReference type="EMBL" id="JADEXQ010000113">
    <property type="protein sequence ID" value="MBE9032595.1"/>
    <property type="molecule type" value="Genomic_DNA"/>
</dbReference>
<dbReference type="Gene3D" id="3.30.9.10">
    <property type="entry name" value="D-Amino Acid Oxidase, subunit A, domain 2"/>
    <property type="match status" value="1"/>
</dbReference>
<dbReference type="SUPFAM" id="SSF51905">
    <property type="entry name" value="FAD/NAD(P)-binding domain"/>
    <property type="match status" value="1"/>
</dbReference>
<dbReference type="Proteomes" id="UP000625316">
    <property type="component" value="Unassembled WGS sequence"/>
</dbReference>
<evidence type="ECO:0000256" key="2">
    <source>
        <dbReference type="ARBA" id="ARBA00022977"/>
    </source>
</evidence>
<comment type="catalytic activity">
    <reaction evidence="4">
        <text>glycine + O2 + H2O = glyoxylate + H2O2 + NH4(+)</text>
        <dbReference type="Rhea" id="RHEA:11532"/>
        <dbReference type="ChEBI" id="CHEBI:15377"/>
        <dbReference type="ChEBI" id="CHEBI:15379"/>
        <dbReference type="ChEBI" id="CHEBI:16240"/>
        <dbReference type="ChEBI" id="CHEBI:28938"/>
        <dbReference type="ChEBI" id="CHEBI:36655"/>
        <dbReference type="ChEBI" id="CHEBI:57305"/>
        <dbReference type="EC" id="1.4.3.19"/>
    </reaction>
</comment>
<dbReference type="PANTHER" id="PTHR13847:SF289">
    <property type="entry name" value="GLYCINE OXIDASE"/>
    <property type="match status" value="1"/>
</dbReference>
<gene>
    <name evidence="7" type="primary">thiO</name>
    <name evidence="7" type="ORF">IQ266_22920</name>
</gene>
<evidence type="ECO:0000256" key="4">
    <source>
        <dbReference type="ARBA" id="ARBA00049872"/>
    </source>
</evidence>
<dbReference type="GO" id="GO:0009228">
    <property type="term" value="P:thiamine biosynthetic process"/>
    <property type="evidence" value="ECO:0007669"/>
    <property type="project" value="UniProtKB-KW"/>
</dbReference>
<proteinExistence type="predicted"/>
<organism evidence="7 8">
    <name type="scientific">Romeriopsis navalis LEGE 11480</name>
    <dbReference type="NCBI Taxonomy" id="2777977"/>
    <lineage>
        <taxon>Bacteria</taxon>
        <taxon>Bacillati</taxon>
        <taxon>Cyanobacteriota</taxon>
        <taxon>Cyanophyceae</taxon>
        <taxon>Leptolyngbyales</taxon>
        <taxon>Leptolyngbyaceae</taxon>
        <taxon>Romeriopsis</taxon>
        <taxon>Romeriopsis navalis</taxon>
    </lineage>
</organism>
<evidence type="ECO:0000313" key="7">
    <source>
        <dbReference type="EMBL" id="MBE9032595.1"/>
    </source>
</evidence>
<accession>A0A928VQE4</accession>
<dbReference type="SUPFAM" id="SSF54373">
    <property type="entry name" value="FAD-linked reductases, C-terminal domain"/>
    <property type="match status" value="1"/>
</dbReference>
<name>A0A928VQE4_9CYAN</name>
<evidence type="ECO:0000259" key="6">
    <source>
        <dbReference type="Pfam" id="PF01266"/>
    </source>
</evidence>
<dbReference type="RefSeq" id="WP_264327411.1">
    <property type="nucleotide sequence ID" value="NZ_JADEXQ010000113.1"/>
</dbReference>
<keyword evidence="8" id="KW-1185">Reference proteome</keyword>
<evidence type="ECO:0000256" key="5">
    <source>
        <dbReference type="ARBA" id="ARBA00050018"/>
    </source>
</evidence>
<dbReference type="GO" id="GO:0043799">
    <property type="term" value="F:glycine oxidase activity"/>
    <property type="evidence" value="ECO:0007669"/>
    <property type="project" value="UniProtKB-EC"/>
</dbReference>
<comment type="caution">
    <text evidence="7">The sequence shown here is derived from an EMBL/GenBank/DDBJ whole genome shotgun (WGS) entry which is preliminary data.</text>
</comment>
<dbReference type="InterPro" id="IPR012727">
    <property type="entry name" value="Gly_oxidase_ThiO"/>
</dbReference>
<dbReference type="GO" id="GO:0005737">
    <property type="term" value="C:cytoplasm"/>
    <property type="evidence" value="ECO:0007669"/>
    <property type="project" value="TreeGrafter"/>
</dbReference>
<keyword evidence="2" id="KW-0784">Thiamine biosynthesis</keyword>
<dbReference type="EC" id="1.4.3.19" evidence="5"/>
<evidence type="ECO:0000256" key="1">
    <source>
        <dbReference type="ARBA" id="ARBA00004948"/>
    </source>
</evidence>
<dbReference type="InterPro" id="IPR006076">
    <property type="entry name" value="FAD-dep_OxRdtase"/>
</dbReference>
<evidence type="ECO:0000313" key="8">
    <source>
        <dbReference type="Proteomes" id="UP000625316"/>
    </source>
</evidence>
<comment type="pathway">
    <text evidence="1">Cofactor biosynthesis; thiamine diphosphate biosynthesis.</text>
</comment>